<sequence length="104" mass="11385">HLRNIDWAARDLGAGDFQVLFLIIAPIMRPALLAAFCLAATLSWDEFIVAFLLSRFEVTLPVIIFEMLRAGLTPEVNAASTMVFAISMATVGIAAAFMLSRRGR</sequence>
<keyword evidence="6 8" id="KW-1133">Transmembrane helix</keyword>
<keyword evidence="3" id="KW-0813">Transport</keyword>
<dbReference type="InterPro" id="IPR051789">
    <property type="entry name" value="Bact_Polyamine_Transport"/>
</dbReference>
<dbReference type="GO" id="GO:0055085">
    <property type="term" value="P:transmembrane transport"/>
    <property type="evidence" value="ECO:0007669"/>
    <property type="project" value="InterPro"/>
</dbReference>
<feature type="transmembrane region" description="Helical" evidence="8">
    <location>
        <begin position="20"/>
        <end position="40"/>
    </location>
</feature>
<evidence type="ECO:0000256" key="2">
    <source>
        <dbReference type="ARBA" id="ARBA00007069"/>
    </source>
</evidence>
<reference evidence="10" key="1">
    <citation type="submission" date="2018-05" db="EMBL/GenBank/DDBJ databases">
        <authorList>
            <person name="Lanie J.A."/>
            <person name="Ng W.-L."/>
            <person name="Kazmierczak K.M."/>
            <person name="Andrzejewski T.M."/>
            <person name="Davidsen T.M."/>
            <person name="Wayne K.J."/>
            <person name="Tettelin H."/>
            <person name="Glass J.I."/>
            <person name="Rusch D."/>
            <person name="Podicherti R."/>
            <person name="Tsui H.-C.T."/>
            <person name="Winkler M.E."/>
        </authorList>
    </citation>
    <scope>NUCLEOTIDE SEQUENCE</scope>
</reference>
<proteinExistence type="inferred from homology"/>
<dbReference type="PANTHER" id="PTHR43848">
    <property type="entry name" value="PUTRESCINE TRANSPORT SYSTEM PERMEASE PROTEIN POTI"/>
    <property type="match status" value="1"/>
</dbReference>
<feature type="domain" description="ABC transmembrane type-1" evidence="9">
    <location>
        <begin position="1"/>
        <end position="94"/>
    </location>
</feature>
<evidence type="ECO:0000256" key="7">
    <source>
        <dbReference type="ARBA" id="ARBA00023136"/>
    </source>
</evidence>
<dbReference type="InterPro" id="IPR000515">
    <property type="entry name" value="MetI-like"/>
</dbReference>
<evidence type="ECO:0000256" key="5">
    <source>
        <dbReference type="ARBA" id="ARBA00022692"/>
    </source>
</evidence>
<dbReference type="AlphaFoldDB" id="A0A382HP02"/>
<organism evidence="10">
    <name type="scientific">marine metagenome</name>
    <dbReference type="NCBI Taxonomy" id="408172"/>
    <lineage>
        <taxon>unclassified sequences</taxon>
        <taxon>metagenomes</taxon>
        <taxon>ecological metagenomes</taxon>
    </lineage>
</organism>
<protein>
    <recommendedName>
        <fullName evidence="9">ABC transmembrane type-1 domain-containing protein</fullName>
    </recommendedName>
</protein>
<evidence type="ECO:0000256" key="1">
    <source>
        <dbReference type="ARBA" id="ARBA00004651"/>
    </source>
</evidence>
<feature type="transmembrane region" description="Helical" evidence="8">
    <location>
        <begin position="77"/>
        <end position="99"/>
    </location>
</feature>
<gene>
    <name evidence="10" type="ORF">METZ01_LOCUS241227</name>
</gene>
<evidence type="ECO:0000259" key="9">
    <source>
        <dbReference type="PROSITE" id="PS50928"/>
    </source>
</evidence>
<dbReference type="EMBL" id="UINC01062099">
    <property type="protein sequence ID" value="SVB88373.1"/>
    <property type="molecule type" value="Genomic_DNA"/>
</dbReference>
<accession>A0A382HP02</accession>
<dbReference type="PROSITE" id="PS50928">
    <property type="entry name" value="ABC_TM1"/>
    <property type="match status" value="1"/>
</dbReference>
<keyword evidence="7 8" id="KW-0472">Membrane</keyword>
<evidence type="ECO:0000256" key="6">
    <source>
        <dbReference type="ARBA" id="ARBA00022989"/>
    </source>
</evidence>
<dbReference type="InterPro" id="IPR035906">
    <property type="entry name" value="MetI-like_sf"/>
</dbReference>
<feature type="non-terminal residue" evidence="10">
    <location>
        <position position="1"/>
    </location>
</feature>
<dbReference type="PANTHER" id="PTHR43848:SF2">
    <property type="entry name" value="PUTRESCINE TRANSPORT SYSTEM PERMEASE PROTEIN POTI"/>
    <property type="match status" value="1"/>
</dbReference>
<evidence type="ECO:0000256" key="8">
    <source>
        <dbReference type="SAM" id="Phobius"/>
    </source>
</evidence>
<dbReference type="Gene3D" id="1.10.3720.10">
    <property type="entry name" value="MetI-like"/>
    <property type="match status" value="1"/>
</dbReference>
<evidence type="ECO:0000313" key="10">
    <source>
        <dbReference type="EMBL" id="SVB88373.1"/>
    </source>
</evidence>
<dbReference type="GO" id="GO:0005886">
    <property type="term" value="C:plasma membrane"/>
    <property type="evidence" value="ECO:0007669"/>
    <property type="project" value="UniProtKB-SubCell"/>
</dbReference>
<keyword evidence="4" id="KW-1003">Cell membrane</keyword>
<name>A0A382HP02_9ZZZZ</name>
<evidence type="ECO:0000256" key="4">
    <source>
        <dbReference type="ARBA" id="ARBA00022475"/>
    </source>
</evidence>
<comment type="similarity">
    <text evidence="2">Belongs to the binding-protein-dependent transport system permease family. CysTW subfamily.</text>
</comment>
<comment type="subcellular location">
    <subcellularLocation>
        <location evidence="1">Cell membrane</location>
        <topology evidence="1">Multi-pass membrane protein</topology>
    </subcellularLocation>
</comment>
<keyword evidence="5 8" id="KW-0812">Transmembrane</keyword>
<evidence type="ECO:0000256" key="3">
    <source>
        <dbReference type="ARBA" id="ARBA00022448"/>
    </source>
</evidence>
<dbReference type="SUPFAM" id="SSF161098">
    <property type="entry name" value="MetI-like"/>
    <property type="match status" value="1"/>
</dbReference>